<comment type="caution">
    <text evidence="3">The sequence shown here is derived from an EMBL/GenBank/DDBJ whole genome shotgun (WGS) entry which is preliminary data.</text>
</comment>
<evidence type="ECO:0000259" key="2">
    <source>
        <dbReference type="Pfam" id="PF18962"/>
    </source>
</evidence>
<keyword evidence="4" id="KW-1185">Reference proteome</keyword>
<sequence>MERKLLFCLSANNRPRALSWSALLLTLVTLLVTSNISANDIIKEFDGGTISGSSFEFCVGDNYPDHVSGVMVSGNSGENSQWVVTDEAGKILGLPPNPEAVNFDGAGAGTCFVWHLSYMDGLKGLEGGMNVSGLEGDYDFSNSVAVYRNQPDAGTLTGGPFEFYVDGTPDMVSGIAITGKRSGKNSTFVITDKEGNILGIPPSLAAVEGVDFDGAGAGTCLIWHLRYEDGLQGAEMGLNANDLVGCYDLSNAIEVVRKEKMMVEAGELSGGPFYFCVDGAEDMVSGISMIGDAMGSNSSFVITDDKGKILGLPPTLEAVEGVNFDGAGTGTCLIWYLRYEDGLQGAEMGMNAYDLKGDFDLSNPIKVVRTETDAGTLTGGPFEFYVDGTPDMVSGIEITGKRSGKNSTFVITDKEGNILGIPPSLAAVEGVDFDGAGAGTCLIWHLRYEDGLQGAEMGLNANDLVGCYNLSNPIEVVRKEKIMVEAGELSGGPFYFCVDGAEDMVSGISMIGNAMGSNSSFVITDDSGKILGLPPTLEAVEGVNFDGAGAGTCLIWYLRYEDGLQGAEMGMNAYDLKGDFDLSNPIKVVRTETDAGTLTGGPFEFYVDGTPDMVSGIEITGKRSGKNSTFVITDEEGNILGIPPSLTAVEGVDFDGAGAGTCLIWHLRYEDGLQGAEMGLNANDLVGCYDLSNPIEVVRKEAPIVETESKAFPIPALDVLNVSLPDFTSRNVDVSLFDTAGNPVKRGVSQIENKKIAFNVQSVPGGLYLLRISQPNGKTVTKKIVIK</sequence>
<accession>A0A7X2ZUV9</accession>
<reference evidence="3 4" key="1">
    <citation type="journal article" date="2019" name="Mar. Drugs">
        <title>Comparative Genomics and CAZyme Genome Repertoires of Marine Zobellia amurskyensis KMM 3526(T) and Zobellia laminariae KMM 3676(T).</title>
        <authorList>
            <person name="Chernysheva N."/>
            <person name="Bystritskaya E."/>
            <person name="Stenkova A."/>
            <person name="Golovkin I."/>
            <person name="Nedashkovskaya O."/>
            <person name="Isaeva M."/>
        </authorList>
    </citation>
    <scope>NUCLEOTIDE SEQUENCE [LARGE SCALE GENOMIC DNA]</scope>
    <source>
        <strain evidence="3 4">KMM 3526</strain>
    </source>
</reference>
<dbReference type="AlphaFoldDB" id="A0A7X2ZUV9"/>
<dbReference type="OrthoDB" id="1013900at2"/>
<organism evidence="3 4">
    <name type="scientific">Zobellia amurskyensis</name>
    <dbReference type="NCBI Taxonomy" id="248905"/>
    <lineage>
        <taxon>Bacteria</taxon>
        <taxon>Pseudomonadati</taxon>
        <taxon>Bacteroidota</taxon>
        <taxon>Flavobacteriia</taxon>
        <taxon>Flavobacteriales</taxon>
        <taxon>Flavobacteriaceae</taxon>
        <taxon>Zobellia</taxon>
    </lineage>
</organism>
<protein>
    <submittedName>
        <fullName evidence="3">T9SS C-terminal target domain-containing protein</fullName>
    </submittedName>
</protein>
<dbReference type="NCBIfam" id="TIGR04183">
    <property type="entry name" value="Por_Secre_tail"/>
    <property type="match status" value="1"/>
</dbReference>
<dbReference type="EMBL" id="RCNR01000025">
    <property type="protein sequence ID" value="MUH36822.1"/>
    <property type="molecule type" value="Genomic_DNA"/>
</dbReference>
<dbReference type="Proteomes" id="UP000540519">
    <property type="component" value="Unassembled WGS sequence"/>
</dbReference>
<evidence type="ECO:0000256" key="1">
    <source>
        <dbReference type="ARBA" id="ARBA00022729"/>
    </source>
</evidence>
<proteinExistence type="predicted"/>
<evidence type="ECO:0000313" key="3">
    <source>
        <dbReference type="EMBL" id="MUH36822.1"/>
    </source>
</evidence>
<name>A0A7X2ZUV9_9FLAO</name>
<feature type="domain" description="Secretion system C-terminal sorting" evidence="2">
    <location>
        <begin position="712"/>
        <end position="786"/>
    </location>
</feature>
<gene>
    <name evidence="3" type="ORF">D9O36_13285</name>
</gene>
<dbReference type="InterPro" id="IPR026444">
    <property type="entry name" value="Secre_tail"/>
</dbReference>
<dbReference type="Pfam" id="PF18962">
    <property type="entry name" value="Por_Secre_tail"/>
    <property type="match status" value="1"/>
</dbReference>
<evidence type="ECO:0000313" key="4">
    <source>
        <dbReference type="Proteomes" id="UP000540519"/>
    </source>
</evidence>
<keyword evidence="1" id="KW-0732">Signal</keyword>
<dbReference type="RefSeq" id="WP_155600267.1">
    <property type="nucleotide sequence ID" value="NZ_RCNR01000025.1"/>
</dbReference>